<dbReference type="Pfam" id="PF04488">
    <property type="entry name" value="Gly_transf_sug"/>
    <property type="match status" value="1"/>
</dbReference>
<keyword evidence="1" id="KW-0808">Transferase</keyword>
<organism evidence="3 4">
    <name type="scientific">Pelagomonas calceolata</name>
    <dbReference type="NCBI Taxonomy" id="35677"/>
    <lineage>
        <taxon>Eukaryota</taxon>
        <taxon>Sar</taxon>
        <taxon>Stramenopiles</taxon>
        <taxon>Ochrophyta</taxon>
        <taxon>Pelagophyceae</taxon>
        <taxon>Pelagomonadales</taxon>
        <taxon>Pelagomonadaceae</taxon>
        <taxon>Pelagomonas</taxon>
    </lineage>
</organism>
<dbReference type="InterPro" id="IPR007577">
    <property type="entry name" value="GlycoTrfase_DXD_sugar-bd_CS"/>
</dbReference>
<dbReference type="EMBL" id="CAKKNE010000001">
    <property type="protein sequence ID" value="CAH0364304.1"/>
    <property type="molecule type" value="Genomic_DNA"/>
</dbReference>
<dbReference type="AlphaFoldDB" id="A0A8J2SB89"/>
<name>A0A8J2SB89_9STRA</name>
<gene>
    <name evidence="3" type="ORF">PECAL_1P06590</name>
</gene>
<comment type="caution">
    <text evidence="3">The sequence shown here is derived from an EMBL/GenBank/DDBJ whole genome shotgun (WGS) entry which is preliminary data.</text>
</comment>
<feature type="transmembrane region" description="Helical" evidence="2">
    <location>
        <begin position="41"/>
        <end position="59"/>
    </location>
</feature>
<sequence>MHDEGASHRQSARHLNRQPHRRPIELLGVAVTKKKQTRRKVLALLCALAAAAGLARLLWAQSPKVVMKQRPRAPLAAVRPRALPLAAVYTVYTYVAGCGDDMRGACQTSIEALLDQELPGVPRRSFAYLAAGVAYRAALEAIASGRDEGYVLVLVPDEDEDDVLAEVYPLLHAAFGEHLRGFDHISAGCLPQNCGPRTLAVPPPLARGWPPAPAEEWCFEVYYGPSPRGPLVAYTDMSTGLFTREGAQRYLDAFRPGDIVLQNAPAQCVACSLHEEEWRCKLRAPEREDDVLASERQLRRLRFPPVPRVTLYQVFRRPVPADIVAQNLANIPIPVRYSFIYDGEDLRRYFVEHSDPRLLPLFDSLKFVAWKVDLWRYCRLYEEGGLYLDADALLLRPLSTEAFEHDCIFVYDPVGRNAPGNPMLKAVIEFMIEAGPSRWGGVRGMPHHFHYNIDYLWAEVKRYFGVPAELIEWRSVEGAWVPAVSLRAPNTRTGDTLSCYMISGRYEKYATVNGVKLIEYKNRRYPYYDPVQGLEAAAAARTNHVLAPRTPVHPKDWGFPGDRT</sequence>
<keyword evidence="2" id="KW-1133">Transmembrane helix</keyword>
<dbReference type="GO" id="GO:0000030">
    <property type="term" value="F:mannosyltransferase activity"/>
    <property type="evidence" value="ECO:0007669"/>
    <property type="project" value="TreeGrafter"/>
</dbReference>
<dbReference type="InterPro" id="IPR029044">
    <property type="entry name" value="Nucleotide-diphossugar_trans"/>
</dbReference>
<protein>
    <recommendedName>
        <fullName evidence="5">Alpha 1,4-glycosyltransferase domain-containing protein</fullName>
    </recommendedName>
</protein>
<evidence type="ECO:0000256" key="1">
    <source>
        <dbReference type="ARBA" id="ARBA00022679"/>
    </source>
</evidence>
<keyword evidence="4" id="KW-1185">Reference proteome</keyword>
<evidence type="ECO:0008006" key="5">
    <source>
        <dbReference type="Google" id="ProtNLM"/>
    </source>
</evidence>
<keyword evidence="2" id="KW-0812">Transmembrane</keyword>
<evidence type="ECO:0000313" key="3">
    <source>
        <dbReference type="EMBL" id="CAH0364304.1"/>
    </source>
</evidence>
<dbReference type="PANTHER" id="PTHR32385">
    <property type="entry name" value="MANNOSYL PHOSPHORYLINOSITOL CERAMIDE SYNTHASE"/>
    <property type="match status" value="1"/>
</dbReference>
<accession>A0A8J2SB89</accession>
<proteinExistence type="predicted"/>
<dbReference type="GO" id="GO:0016020">
    <property type="term" value="C:membrane"/>
    <property type="evidence" value="ECO:0007669"/>
    <property type="project" value="GOC"/>
</dbReference>
<dbReference type="PANTHER" id="PTHR32385:SF15">
    <property type="entry name" value="INOSITOL PHOSPHOCERAMIDE MANNOSYLTRANSFERASE 1"/>
    <property type="match status" value="1"/>
</dbReference>
<reference evidence="3" key="1">
    <citation type="submission" date="2021-11" db="EMBL/GenBank/DDBJ databases">
        <authorList>
            <consortium name="Genoscope - CEA"/>
            <person name="William W."/>
        </authorList>
    </citation>
    <scope>NUCLEOTIDE SEQUENCE</scope>
</reference>
<dbReference type="GO" id="GO:0051999">
    <property type="term" value="P:mannosyl-inositol phosphorylceramide biosynthetic process"/>
    <property type="evidence" value="ECO:0007669"/>
    <property type="project" value="TreeGrafter"/>
</dbReference>
<dbReference type="InterPro" id="IPR051706">
    <property type="entry name" value="Glycosyltransferase_domain"/>
</dbReference>
<evidence type="ECO:0000256" key="2">
    <source>
        <dbReference type="SAM" id="Phobius"/>
    </source>
</evidence>
<keyword evidence="2" id="KW-0472">Membrane</keyword>
<evidence type="ECO:0000313" key="4">
    <source>
        <dbReference type="Proteomes" id="UP000789595"/>
    </source>
</evidence>
<dbReference type="Gene3D" id="3.90.550.20">
    <property type="match status" value="1"/>
</dbReference>
<dbReference type="Proteomes" id="UP000789595">
    <property type="component" value="Unassembled WGS sequence"/>
</dbReference>
<dbReference type="SUPFAM" id="SSF53448">
    <property type="entry name" value="Nucleotide-diphospho-sugar transferases"/>
    <property type="match status" value="1"/>
</dbReference>